<organism evidence="1 2">
    <name type="scientific">Acidithiobacillus sulfurivorans</name>
    <dbReference type="NCBI Taxonomy" id="1958756"/>
    <lineage>
        <taxon>Bacteria</taxon>
        <taxon>Pseudomonadati</taxon>
        <taxon>Pseudomonadota</taxon>
        <taxon>Acidithiobacillia</taxon>
        <taxon>Acidithiobacillales</taxon>
        <taxon>Acidithiobacillaceae</taxon>
        <taxon>Acidithiobacillus</taxon>
    </lineage>
</organism>
<reference evidence="1 2" key="1">
    <citation type="journal article" date="2021" name="ISME J.">
        <title>Genomic evolution of the class Acidithiobacillia: deep-branching Proteobacteria living in extreme acidic conditions.</title>
        <authorList>
            <person name="Moya-Beltran A."/>
            <person name="Beard S."/>
            <person name="Rojas-Villalobos C."/>
            <person name="Issotta F."/>
            <person name="Gallardo Y."/>
            <person name="Ulloa R."/>
            <person name="Giaveno A."/>
            <person name="Degli Esposti M."/>
            <person name="Johnson D.B."/>
            <person name="Quatrini R."/>
        </authorList>
    </citation>
    <scope>NUCLEOTIDE SEQUENCE [LARGE SCALE GENOMIC DNA]</scope>
    <source>
        <strain evidence="1 2">RW2</strain>
    </source>
</reference>
<keyword evidence="2" id="KW-1185">Reference proteome</keyword>
<protein>
    <submittedName>
        <fullName evidence="1">Uncharacterized protein</fullName>
    </submittedName>
</protein>
<name>A0ABS6A110_9PROT</name>
<evidence type="ECO:0000313" key="1">
    <source>
        <dbReference type="EMBL" id="MBU2760831.1"/>
    </source>
</evidence>
<gene>
    <name evidence="1" type="ORF">HAP95_11835</name>
</gene>
<proteinExistence type="predicted"/>
<dbReference type="RefSeq" id="WP_215884405.1">
    <property type="nucleotide sequence ID" value="NZ_JAAOMP010000126.1"/>
</dbReference>
<dbReference type="EMBL" id="JAAOMP010000126">
    <property type="protein sequence ID" value="MBU2760831.1"/>
    <property type="molecule type" value="Genomic_DNA"/>
</dbReference>
<comment type="caution">
    <text evidence="1">The sequence shown here is derived from an EMBL/GenBank/DDBJ whole genome shotgun (WGS) entry which is preliminary data.</text>
</comment>
<dbReference type="Proteomes" id="UP000755654">
    <property type="component" value="Unassembled WGS sequence"/>
</dbReference>
<accession>A0ABS6A110</accession>
<evidence type="ECO:0000313" key="2">
    <source>
        <dbReference type="Proteomes" id="UP000755654"/>
    </source>
</evidence>
<sequence>MNRISPECCEESQITNKTELQRCLEALKDVQGMEMEGLRIRQGYLETTHGIWGAMIHEDQELNALYNDTRLTIQRQINELRRSRTVE</sequence>